<gene>
    <name evidence="3" type="ORF">CSTERTH_11110</name>
</gene>
<feature type="compositionally biased region" description="Polar residues" evidence="1">
    <location>
        <begin position="45"/>
        <end position="61"/>
    </location>
</feature>
<evidence type="ECO:0000259" key="2">
    <source>
        <dbReference type="PROSITE" id="PS51352"/>
    </source>
</evidence>
<dbReference type="InterPro" id="IPR050553">
    <property type="entry name" value="Thioredoxin_ResA/DsbE_sf"/>
</dbReference>
<dbReference type="Pfam" id="PF00578">
    <property type="entry name" value="AhpC-TSA"/>
    <property type="match status" value="1"/>
</dbReference>
<evidence type="ECO:0000313" key="4">
    <source>
        <dbReference type="Proteomes" id="UP000092971"/>
    </source>
</evidence>
<dbReference type="EMBL" id="CP014672">
    <property type="protein sequence ID" value="ANW99540.1"/>
    <property type="molecule type" value="Genomic_DNA"/>
</dbReference>
<feature type="compositionally biased region" description="Basic and acidic residues" evidence="1">
    <location>
        <begin position="76"/>
        <end position="93"/>
    </location>
</feature>
<protein>
    <recommendedName>
        <fullName evidence="2">Thioredoxin domain-containing protein</fullName>
    </recommendedName>
</protein>
<evidence type="ECO:0000313" key="3">
    <source>
        <dbReference type="EMBL" id="ANW99540.1"/>
    </source>
</evidence>
<reference evidence="3 4" key="1">
    <citation type="submission" date="2016-02" db="EMBL/GenBank/DDBJ databases">
        <title>Comparison of Clostridium stercorarium subspecies using comparative genomics and transcriptomics.</title>
        <authorList>
            <person name="Schellenberg J."/>
            <person name="Thallinger G."/>
            <person name="Levin D.B."/>
            <person name="Zhang X."/>
            <person name="Alvare G."/>
            <person name="Fristensky B."/>
            <person name="Sparling R."/>
        </authorList>
    </citation>
    <scope>NUCLEOTIDE SEQUENCE [LARGE SCALE GENOMIC DNA]</scope>
    <source>
        <strain evidence="3 4">DSM 2910</strain>
    </source>
</reference>
<accession>A0A1B1YFM2</accession>
<dbReference type="InterPro" id="IPR036249">
    <property type="entry name" value="Thioredoxin-like_sf"/>
</dbReference>
<dbReference type="PANTHER" id="PTHR42852">
    <property type="entry name" value="THIOL:DISULFIDE INTERCHANGE PROTEIN DSBE"/>
    <property type="match status" value="1"/>
</dbReference>
<dbReference type="Gene3D" id="3.40.30.10">
    <property type="entry name" value="Glutaredoxin"/>
    <property type="match status" value="1"/>
</dbReference>
<dbReference type="InterPro" id="IPR000866">
    <property type="entry name" value="AhpC/TSA"/>
</dbReference>
<dbReference type="AlphaFoldDB" id="A0A1B1YFM2"/>
<feature type="region of interest" description="Disordered" evidence="1">
    <location>
        <begin position="41"/>
        <end position="93"/>
    </location>
</feature>
<dbReference type="PANTHER" id="PTHR42852:SF17">
    <property type="entry name" value="THIOREDOXIN-LIKE PROTEIN HI_1115"/>
    <property type="match status" value="1"/>
</dbReference>
<dbReference type="InterPro" id="IPR013766">
    <property type="entry name" value="Thioredoxin_domain"/>
</dbReference>
<feature type="domain" description="Thioredoxin" evidence="2">
    <location>
        <begin position="93"/>
        <end position="234"/>
    </location>
</feature>
<dbReference type="GO" id="GO:0016209">
    <property type="term" value="F:antioxidant activity"/>
    <property type="evidence" value="ECO:0007669"/>
    <property type="project" value="InterPro"/>
</dbReference>
<dbReference type="Proteomes" id="UP000092971">
    <property type="component" value="Chromosome"/>
</dbReference>
<name>A0A1B1YFM2_THEST</name>
<dbReference type="OrthoDB" id="9809733at2"/>
<organism evidence="3 4">
    <name type="scientific">Thermoclostridium stercorarium subsp. thermolacticum DSM 2910</name>
    <dbReference type="NCBI Taxonomy" id="1121336"/>
    <lineage>
        <taxon>Bacteria</taxon>
        <taxon>Bacillati</taxon>
        <taxon>Bacillota</taxon>
        <taxon>Clostridia</taxon>
        <taxon>Eubacteriales</taxon>
        <taxon>Oscillospiraceae</taxon>
        <taxon>Thermoclostridium</taxon>
    </lineage>
</organism>
<dbReference type="GO" id="GO:0016491">
    <property type="term" value="F:oxidoreductase activity"/>
    <property type="evidence" value="ECO:0007669"/>
    <property type="project" value="InterPro"/>
</dbReference>
<evidence type="ECO:0000256" key="1">
    <source>
        <dbReference type="SAM" id="MobiDB-lite"/>
    </source>
</evidence>
<sequence length="234" mass="26310">MSSKVRTITGMLLLAVILAGAYIAYNKLSLMNQPDITVPGAGKTGQANNSTSGETITDISGNNENTDTTDNSDTGAPEKNEDMQSGDEKQQSEEQKYKAFDFTVYDSEGKEVNLSDFFGKPIIINFWATWCPYCIQEMPLFEQGFSKYKDDIHFMMVQSIDGIKDTKEKGEKFINDNGYTFPVYFDLDLDATATYQAYSLPTTVFIDRDGYLKAYHRGMLTEKLFQKGIDLLLE</sequence>
<proteinExistence type="predicted"/>
<dbReference type="PROSITE" id="PS51352">
    <property type="entry name" value="THIOREDOXIN_2"/>
    <property type="match status" value="1"/>
</dbReference>
<dbReference type="RefSeq" id="WP_054632634.1">
    <property type="nucleotide sequence ID" value="NZ_CP014672.1"/>
</dbReference>
<feature type="compositionally biased region" description="Low complexity" evidence="1">
    <location>
        <begin position="62"/>
        <end position="74"/>
    </location>
</feature>
<dbReference type="SUPFAM" id="SSF52833">
    <property type="entry name" value="Thioredoxin-like"/>
    <property type="match status" value="1"/>
</dbReference>
<dbReference type="CDD" id="cd02966">
    <property type="entry name" value="TlpA_like_family"/>
    <property type="match status" value="1"/>
</dbReference>